<evidence type="ECO:0000313" key="1">
    <source>
        <dbReference type="EMBL" id="SUZ65121.1"/>
    </source>
</evidence>
<organism evidence="1">
    <name type="scientific">marine metagenome</name>
    <dbReference type="NCBI Taxonomy" id="408172"/>
    <lineage>
        <taxon>unclassified sequences</taxon>
        <taxon>metagenomes</taxon>
        <taxon>ecological metagenomes</taxon>
    </lineage>
</organism>
<proteinExistence type="predicted"/>
<sequence length="670" mass="73317">MCGQIQEAQSAWNSERALALVGQARDLRQVTAVDSAFQAYQADAHGYVYFFFDPTDSAERTLIKIDQMALEVSWQAPRQTKQHVIGRRDVKELPTNISYHLDHLTVVLDDFGDLIRLGNGDEVEAVVHPAAPGADSIYDYHLADSLAVTLPAPTPDLRVYELEVRPKDPSTPGVIGSLFVQRGTGAIVRLSFTFTPAAYVDRSLDFIRISMDNSLWNGKYWLPYQQEIELRRELPIIEFLGGSIIRGRFQIRNYRFNPALPEDFFLGRAVTSVPEDELGGFPFESGLYDQLAAEGLDPSPQIEAIRDQAMAVLGQQYLSGLTPSRLHVPSVSSVYRYNRAEGSFVGGGASFRLGPTWRLLSRAGYAFGWKNGQLAVDLRSSPTLDGLRVGAWWNELQNASGRLPGASSAVSTLTGLLTSRDFTDPYFTSGAGVHYGWGVGTPRSLEVGAVWERNRSGTNVVNDGLDGSPPTEPGASRPVLAVDEGDDRAIEVTYAARTAARGFESSATGRIGKLADQPYASLWWATTLAREFRERGTTIEVGLRVGLSTDQAPVQTLFLLGGRHTLPGYAFRSFIGNRMALLRVEASQTVLAPWLKVHVFGVAGATGFNPSTLSGGAGWPGQDTDGVKSSAGLGLQLGWDLLRFDGGRGLNDGGDWEFVFSVQRRFWEWL</sequence>
<name>A0A381PDP1_9ZZZZ</name>
<reference evidence="1" key="1">
    <citation type="submission" date="2018-05" db="EMBL/GenBank/DDBJ databases">
        <authorList>
            <person name="Lanie J.A."/>
            <person name="Ng W.-L."/>
            <person name="Kazmierczak K.M."/>
            <person name="Andrzejewski T.M."/>
            <person name="Davidsen T.M."/>
            <person name="Wayne K.J."/>
            <person name="Tettelin H."/>
            <person name="Glass J.I."/>
            <person name="Rusch D."/>
            <person name="Podicherti R."/>
            <person name="Tsui H.-C.T."/>
            <person name="Winkler M.E."/>
        </authorList>
    </citation>
    <scope>NUCLEOTIDE SEQUENCE</scope>
</reference>
<evidence type="ECO:0008006" key="2">
    <source>
        <dbReference type="Google" id="ProtNLM"/>
    </source>
</evidence>
<gene>
    <name evidence="1" type="ORF">METZ01_LOCUS17975</name>
</gene>
<accession>A0A381PDP1</accession>
<protein>
    <recommendedName>
        <fullName evidence="2">Bacterial surface antigen (D15) domain-containing protein</fullName>
    </recommendedName>
</protein>
<dbReference type="EMBL" id="UINC01000950">
    <property type="protein sequence ID" value="SUZ65121.1"/>
    <property type="molecule type" value="Genomic_DNA"/>
</dbReference>
<dbReference type="AlphaFoldDB" id="A0A381PDP1"/>
<dbReference type="Gene3D" id="2.40.160.50">
    <property type="entry name" value="membrane protein fhac: a member of the omp85/tpsb transporter family"/>
    <property type="match status" value="1"/>
</dbReference>